<dbReference type="Proteomes" id="UP000253862">
    <property type="component" value="Chromosome"/>
</dbReference>
<name>A0A345JRY5_9GAMM</name>
<evidence type="ECO:0000259" key="1">
    <source>
        <dbReference type="PROSITE" id="PS51192"/>
    </source>
</evidence>
<dbReference type="SMART" id="SM00487">
    <property type="entry name" value="DEXDc"/>
    <property type="match status" value="1"/>
</dbReference>
<evidence type="ECO:0000259" key="2">
    <source>
        <dbReference type="PROSITE" id="PS51194"/>
    </source>
</evidence>
<dbReference type="InterPro" id="IPR013670">
    <property type="entry name" value="EcoEI_R_C_dom"/>
</dbReference>
<keyword evidence="3" id="KW-0378">Hydrolase</keyword>
<keyword evidence="3" id="KW-0067">ATP-binding</keyword>
<organism evidence="3 4">
    <name type="scientific">Francisella opportunistica</name>
    <dbReference type="NCBI Taxonomy" id="2016517"/>
    <lineage>
        <taxon>Bacteria</taxon>
        <taxon>Pseudomonadati</taxon>
        <taxon>Pseudomonadota</taxon>
        <taxon>Gammaproteobacteria</taxon>
        <taxon>Thiotrichales</taxon>
        <taxon>Francisellaceae</taxon>
        <taxon>Francisella</taxon>
    </lineage>
</organism>
<dbReference type="Pfam" id="PF04851">
    <property type="entry name" value="ResIII"/>
    <property type="match status" value="1"/>
</dbReference>
<keyword evidence="4" id="KW-1185">Reference proteome</keyword>
<gene>
    <name evidence="3" type="ORF">CGC43_05545</name>
</gene>
<dbReference type="PANTHER" id="PTHR47396:SF1">
    <property type="entry name" value="ATP-DEPENDENT HELICASE IRC3-RELATED"/>
    <property type="match status" value="1"/>
</dbReference>
<dbReference type="GO" id="GO:0003677">
    <property type="term" value="F:DNA binding"/>
    <property type="evidence" value="ECO:0007669"/>
    <property type="project" value="InterPro"/>
</dbReference>
<dbReference type="GO" id="GO:0005829">
    <property type="term" value="C:cytosol"/>
    <property type="evidence" value="ECO:0007669"/>
    <property type="project" value="TreeGrafter"/>
</dbReference>
<keyword evidence="3" id="KW-0347">Helicase</keyword>
<dbReference type="NCBIfam" id="NF046051">
    <property type="entry name" value="restrict_EcoAI"/>
    <property type="match status" value="1"/>
</dbReference>
<dbReference type="RefSeq" id="WP_071629350.1">
    <property type="nucleotide sequence ID" value="NZ_CP022375.1"/>
</dbReference>
<keyword evidence="3" id="KW-0547">Nucleotide-binding</keyword>
<dbReference type="Gene3D" id="3.40.50.300">
    <property type="entry name" value="P-loop containing nucleotide triphosphate hydrolases"/>
    <property type="match status" value="2"/>
</dbReference>
<dbReference type="GO" id="GO:0005524">
    <property type="term" value="F:ATP binding"/>
    <property type="evidence" value="ECO:0007669"/>
    <property type="project" value="InterPro"/>
</dbReference>
<dbReference type="AlphaFoldDB" id="A0A345JRY5"/>
<feature type="domain" description="Helicase ATP-binding" evidence="1">
    <location>
        <begin position="164"/>
        <end position="346"/>
    </location>
</feature>
<dbReference type="InterPro" id="IPR014001">
    <property type="entry name" value="Helicase_ATP-bd"/>
</dbReference>
<dbReference type="InterPro" id="IPR006935">
    <property type="entry name" value="Helicase/UvrB_N"/>
</dbReference>
<protein>
    <submittedName>
        <fullName evidence="3">DEAD/DEAH box helicase</fullName>
    </submittedName>
</protein>
<dbReference type="GO" id="GO:0004386">
    <property type="term" value="F:helicase activity"/>
    <property type="evidence" value="ECO:0007669"/>
    <property type="project" value="UniProtKB-KW"/>
</dbReference>
<dbReference type="Pfam" id="PF00271">
    <property type="entry name" value="Helicase_C"/>
    <property type="match status" value="1"/>
</dbReference>
<dbReference type="GO" id="GO:0016787">
    <property type="term" value="F:hydrolase activity"/>
    <property type="evidence" value="ECO:0007669"/>
    <property type="project" value="InterPro"/>
</dbReference>
<dbReference type="InterPro" id="IPR001650">
    <property type="entry name" value="Helicase_C-like"/>
</dbReference>
<dbReference type="PANTHER" id="PTHR47396">
    <property type="entry name" value="TYPE I RESTRICTION ENZYME ECOKI R PROTEIN"/>
    <property type="match status" value="1"/>
</dbReference>
<dbReference type="InterPro" id="IPR050742">
    <property type="entry name" value="Helicase_Restrict-Modif_Enz"/>
</dbReference>
<dbReference type="SUPFAM" id="SSF52540">
    <property type="entry name" value="P-loop containing nucleoside triphosphate hydrolases"/>
    <property type="match status" value="2"/>
</dbReference>
<dbReference type="GO" id="GO:0006304">
    <property type="term" value="P:DNA modification"/>
    <property type="evidence" value="ECO:0007669"/>
    <property type="project" value="InterPro"/>
</dbReference>
<evidence type="ECO:0000313" key="3">
    <source>
        <dbReference type="EMBL" id="AXH30081.1"/>
    </source>
</evidence>
<proteinExistence type="predicted"/>
<evidence type="ECO:0000313" key="4">
    <source>
        <dbReference type="Proteomes" id="UP000253862"/>
    </source>
</evidence>
<dbReference type="KEGG" id="foo:CGC45_05545"/>
<dbReference type="CDD" id="cd18032">
    <property type="entry name" value="DEXHc_RE_I_III_res"/>
    <property type="match status" value="1"/>
</dbReference>
<reference evidence="3 4" key="1">
    <citation type="submission" date="2017-07" db="EMBL/GenBank/DDBJ databases">
        <title>Complete genome sequences and comparative analysis of the novel pathogen Francisella opportunistica.</title>
        <authorList>
            <person name="Dietrich E.A."/>
            <person name="Kingry L.C."/>
            <person name="Petersen J.M."/>
        </authorList>
    </citation>
    <scope>NUCLEOTIDE SEQUENCE [LARGE SCALE GENOMIC DNA]</scope>
    <source>
        <strain evidence="3 4">14-2155</strain>
    </source>
</reference>
<dbReference type="CDD" id="cd18799">
    <property type="entry name" value="SF2_C_EcoAI-like"/>
    <property type="match status" value="1"/>
</dbReference>
<dbReference type="Pfam" id="PF08463">
    <property type="entry name" value="EcoEI_R_C"/>
    <property type="match status" value="1"/>
</dbReference>
<dbReference type="OrthoDB" id="9804086at2"/>
<dbReference type="PROSITE" id="PS51192">
    <property type="entry name" value="HELICASE_ATP_BIND_1"/>
    <property type="match status" value="1"/>
</dbReference>
<feature type="domain" description="Helicase C-terminal" evidence="2">
    <location>
        <begin position="411"/>
        <end position="591"/>
    </location>
</feature>
<dbReference type="Gene3D" id="3.90.1570.30">
    <property type="match status" value="1"/>
</dbReference>
<sequence length="778" mass="89495">MSYSEADTKAKLITPKLRQSGWDERYITREKYYFTDGRKQAGGARGEKKYVDYLLRYQDINLAVVEAKKEDVNYKQGLQQVITYGKALDVEYVYSTNGHKILEYHIPTGQSKDVEDFPMPRELFERKYPNINKTRQNVVTQGFFADSVKTPRYYQKIAVQKTIDAVSSGKERILLTLATGTGKTYIAFQIAYRLLEARWRKNDIGQKKPRILYLADRNILIEQAMNEFNPIENDCKRLQGVSIKKNGGKVPLSGNVFFAIYQAISDNQNRQYLDDESLTAYYKQYPTDFFDLVIIDECHRGSASDDSSWRDIIEYFSSAVHLGLTATPKRDVNGDTYDYFGEPIYEYSLKDGINDGFLTPYKVKRITTNIDEYRPNTHDRVDGDLPNKVYGIDDWEKTITSLQRHELIAKTVLDNINKMDKTIVFCKNQPHALELKLAIDNFKKVKNPDYCVRVTSDEGQIGRDYLEQFQDNDKDIPVILTSSKMLTTGVDAKNVRNIVLTAPIESMIEFKQIIGRGTRIFEGKDCFTILDFVKASDKFYDKEWDGVADVITDVKADGKPKEDIKEVKEVDPIENLNDEKESKKQEPINITIKGRKLKVLDIETSYVGVDGRPIATQEYLEQLIGVLAKYCQNNEQLLKDAWANPQYRQTLLDKLEEMLSFGQNIDNIKAIFKAKDSDIYDVLNHLVFSKDILTREQRAVAAESSEFMQQLQNAKAREFLLFVLDKYKKDGVVELEQKRLPSLVELSGLGTVSELANDFGGMAQLKESYLQLQREIYR</sequence>
<dbReference type="InterPro" id="IPR027417">
    <property type="entry name" value="P-loop_NTPase"/>
</dbReference>
<dbReference type="REBASE" id="262480">
    <property type="entry name" value="Fsp2155ORF5525P"/>
</dbReference>
<accession>A0A345JRY5</accession>
<dbReference type="PROSITE" id="PS51194">
    <property type="entry name" value="HELICASE_CTER"/>
    <property type="match status" value="1"/>
</dbReference>
<dbReference type="EMBL" id="CP022375">
    <property type="protein sequence ID" value="AXH30081.1"/>
    <property type="molecule type" value="Genomic_DNA"/>
</dbReference>